<dbReference type="InterPro" id="IPR011650">
    <property type="entry name" value="Peptidase_M20_dimer"/>
</dbReference>
<dbReference type="GO" id="GO:0008237">
    <property type="term" value="F:metallopeptidase activity"/>
    <property type="evidence" value="ECO:0007669"/>
    <property type="project" value="UniProtKB-KW"/>
</dbReference>
<comment type="similarity">
    <text evidence="2">Belongs to the peptidase M20A family.</text>
</comment>
<dbReference type="Gene3D" id="3.30.70.360">
    <property type="match status" value="2"/>
</dbReference>
<sequence length="482" mass="52118">MKPEIKELLDRAQAWIDAHKAEFISEIQLLARVPSVSRADLAQPGAPFGPECRRVLDVALERGRYYGFETADHDGYAGSIYTGDLENSLGIIGHLDVVPVGEGWIYPQFGATYLPEHDALVGRGVEDNKGPAVAGLFAMRMLREFGWPLKHGLRLICGLSEETGMQDMVELKRRGVPFPRTSLVPDAGFPVNYGQKGSLDAEIVADCTGNLTSFDSGTVRNVIPDSACCTLALDMNAATAGLARVEPELQARITLEPCDGGVRITAAGKPGHAASPDGGINAIQLLSRALTQSELLSGSCRDAIRELSELTADAYGVSEGVAFEDEISGKLTLVYGVAHLKQGQLTVSVDCRASITIDQKWLVDTLKADWARRGYQVARLTTNEPFYIPRDDPRVTALQQLYEQVTGRDEQPYTMGGGTYSRVVPNAISFGAGMPGINRVVEFMPEGHGGAHGMDETLCMEKVYTCARIYVAALALLDQIVE</sequence>
<dbReference type="InterPro" id="IPR002933">
    <property type="entry name" value="Peptidase_M20"/>
</dbReference>
<keyword evidence="4" id="KW-0479">Metal-binding</keyword>
<evidence type="ECO:0000256" key="7">
    <source>
        <dbReference type="ARBA" id="ARBA00022997"/>
    </source>
</evidence>
<dbReference type="GO" id="GO:0008777">
    <property type="term" value="F:acetylornithine deacetylase activity"/>
    <property type="evidence" value="ECO:0007669"/>
    <property type="project" value="TreeGrafter"/>
</dbReference>
<dbReference type="Pfam" id="PF01546">
    <property type="entry name" value="Peptidase_M20"/>
    <property type="match status" value="1"/>
</dbReference>
<dbReference type="NCBIfam" id="TIGR01887">
    <property type="entry name" value="dipeptidaselike"/>
    <property type="match status" value="1"/>
</dbReference>
<dbReference type="EMBL" id="DVNK01000010">
    <property type="protein sequence ID" value="HIU45914.1"/>
    <property type="molecule type" value="Genomic_DNA"/>
</dbReference>
<dbReference type="InterPro" id="IPR001261">
    <property type="entry name" value="ArgE/DapE_CS"/>
</dbReference>
<evidence type="ECO:0000256" key="8">
    <source>
        <dbReference type="ARBA" id="ARBA00023049"/>
    </source>
</evidence>
<proteinExistence type="inferred from homology"/>
<reference evidence="10" key="2">
    <citation type="journal article" date="2021" name="PeerJ">
        <title>Extensive microbial diversity within the chicken gut microbiome revealed by metagenomics and culture.</title>
        <authorList>
            <person name="Gilroy R."/>
            <person name="Ravi A."/>
            <person name="Getino M."/>
            <person name="Pursley I."/>
            <person name="Horton D.L."/>
            <person name="Alikhan N.F."/>
            <person name="Baker D."/>
            <person name="Gharbi K."/>
            <person name="Hall N."/>
            <person name="Watson M."/>
            <person name="Adriaenssens E.M."/>
            <person name="Foster-Nyarko E."/>
            <person name="Jarju S."/>
            <person name="Secka A."/>
            <person name="Antonio M."/>
            <person name="Oren A."/>
            <person name="Chaudhuri R.R."/>
            <person name="La Ragione R."/>
            <person name="Hildebrand F."/>
            <person name="Pallen M.J."/>
        </authorList>
    </citation>
    <scope>NUCLEOTIDE SEQUENCE</scope>
    <source>
        <strain evidence="10">ChiSxjej2B14-8506</strain>
    </source>
</reference>
<dbReference type="InterPro" id="IPR036264">
    <property type="entry name" value="Bact_exopeptidase_dim_dom"/>
</dbReference>
<keyword evidence="6" id="KW-0862">Zinc</keyword>
<dbReference type="GO" id="GO:0006526">
    <property type="term" value="P:L-arginine biosynthetic process"/>
    <property type="evidence" value="ECO:0007669"/>
    <property type="project" value="TreeGrafter"/>
</dbReference>
<evidence type="ECO:0000313" key="10">
    <source>
        <dbReference type="EMBL" id="HIU45914.1"/>
    </source>
</evidence>
<keyword evidence="5 10" id="KW-0378">Hydrolase</keyword>
<organism evidence="10 11">
    <name type="scientific">Candidatus Fimadaptatus faecigallinarum</name>
    <dbReference type="NCBI Taxonomy" id="2840814"/>
    <lineage>
        <taxon>Bacteria</taxon>
        <taxon>Bacillati</taxon>
        <taxon>Bacillota</taxon>
        <taxon>Clostridia</taxon>
        <taxon>Eubacteriales</taxon>
        <taxon>Candidatus Fimadaptatus</taxon>
    </lineage>
</organism>
<dbReference type="InterPro" id="IPR050072">
    <property type="entry name" value="Peptidase_M20A"/>
</dbReference>
<reference evidence="10" key="1">
    <citation type="submission" date="2020-10" db="EMBL/GenBank/DDBJ databases">
        <authorList>
            <person name="Gilroy R."/>
        </authorList>
    </citation>
    <scope>NUCLEOTIDE SEQUENCE</scope>
    <source>
        <strain evidence="10">ChiSxjej2B14-8506</strain>
    </source>
</reference>
<dbReference type="GO" id="GO:0008270">
    <property type="term" value="F:zinc ion binding"/>
    <property type="evidence" value="ECO:0007669"/>
    <property type="project" value="InterPro"/>
</dbReference>
<dbReference type="PANTHER" id="PTHR43808">
    <property type="entry name" value="ACETYLORNITHINE DEACETYLASE"/>
    <property type="match status" value="1"/>
</dbReference>
<keyword evidence="8" id="KW-0482">Metalloprotease</keyword>
<evidence type="ECO:0000256" key="1">
    <source>
        <dbReference type="ARBA" id="ARBA00001947"/>
    </source>
</evidence>
<protein>
    <submittedName>
        <fullName evidence="10">Sapep family Mn(2+)-dependent dipeptidase</fullName>
        <ecNumber evidence="10">3.4.13.-</ecNumber>
    </submittedName>
</protein>
<keyword evidence="7 10" id="KW-0224">Dipeptidase</keyword>
<dbReference type="EC" id="3.4.13.-" evidence="10"/>
<evidence type="ECO:0000259" key="9">
    <source>
        <dbReference type="Pfam" id="PF07687"/>
    </source>
</evidence>
<dbReference type="GO" id="GO:0006508">
    <property type="term" value="P:proteolysis"/>
    <property type="evidence" value="ECO:0007669"/>
    <property type="project" value="UniProtKB-KW"/>
</dbReference>
<dbReference type="GO" id="GO:0016805">
    <property type="term" value="F:dipeptidase activity"/>
    <property type="evidence" value="ECO:0007669"/>
    <property type="project" value="UniProtKB-KW"/>
</dbReference>
<comment type="cofactor">
    <cofactor evidence="1">
        <name>Zn(2+)</name>
        <dbReference type="ChEBI" id="CHEBI:29105"/>
    </cofactor>
</comment>
<accession>A0A9D1LPZ2</accession>
<dbReference type="Proteomes" id="UP000824123">
    <property type="component" value="Unassembled WGS sequence"/>
</dbReference>
<dbReference type="PROSITE" id="PS00758">
    <property type="entry name" value="ARGE_DAPE_CPG2_1"/>
    <property type="match status" value="1"/>
</dbReference>
<dbReference type="InterPro" id="IPR010964">
    <property type="entry name" value="M20A_pepV-rel"/>
</dbReference>
<gene>
    <name evidence="10" type="ORF">IAC59_01480</name>
</gene>
<dbReference type="SUPFAM" id="SSF53187">
    <property type="entry name" value="Zn-dependent exopeptidases"/>
    <property type="match status" value="1"/>
</dbReference>
<feature type="domain" description="Peptidase M20 dimerisation" evidence="9">
    <location>
        <begin position="261"/>
        <end position="321"/>
    </location>
</feature>
<dbReference type="Gene3D" id="3.40.630.10">
    <property type="entry name" value="Zn peptidases"/>
    <property type="match status" value="1"/>
</dbReference>
<name>A0A9D1LPZ2_9FIRM</name>
<evidence type="ECO:0000256" key="6">
    <source>
        <dbReference type="ARBA" id="ARBA00022833"/>
    </source>
</evidence>
<dbReference type="PANTHER" id="PTHR43808:SF31">
    <property type="entry name" value="N-ACETYL-L-CITRULLINE DEACETYLASE"/>
    <property type="match status" value="1"/>
</dbReference>
<dbReference type="AlphaFoldDB" id="A0A9D1LPZ2"/>
<keyword evidence="3" id="KW-0645">Protease</keyword>
<evidence type="ECO:0000256" key="2">
    <source>
        <dbReference type="ARBA" id="ARBA00006247"/>
    </source>
</evidence>
<dbReference type="SUPFAM" id="SSF55031">
    <property type="entry name" value="Bacterial exopeptidase dimerisation domain"/>
    <property type="match status" value="1"/>
</dbReference>
<dbReference type="Pfam" id="PF07687">
    <property type="entry name" value="M20_dimer"/>
    <property type="match status" value="1"/>
</dbReference>
<evidence type="ECO:0000256" key="5">
    <source>
        <dbReference type="ARBA" id="ARBA00022801"/>
    </source>
</evidence>
<evidence type="ECO:0000256" key="4">
    <source>
        <dbReference type="ARBA" id="ARBA00022723"/>
    </source>
</evidence>
<evidence type="ECO:0000256" key="3">
    <source>
        <dbReference type="ARBA" id="ARBA00022670"/>
    </source>
</evidence>
<comment type="caution">
    <text evidence="10">The sequence shown here is derived from an EMBL/GenBank/DDBJ whole genome shotgun (WGS) entry which is preliminary data.</text>
</comment>
<evidence type="ECO:0000313" key="11">
    <source>
        <dbReference type="Proteomes" id="UP000824123"/>
    </source>
</evidence>